<dbReference type="SFLD" id="SFLDS00029">
    <property type="entry name" value="Radical_SAM"/>
    <property type="match status" value="1"/>
</dbReference>
<keyword evidence="3" id="KW-0408">Iron</keyword>
<dbReference type="GO" id="GO:0051989">
    <property type="term" value="F:coproporphyrinogen dehydrogenase activity"/>
    <property type="evidence" value="ECO:0007669"/>
    <property type="project" value="UniProtKB-EC"/>
</dbReference>
<dbReference type="PANTHER" id="PTHR13932">
    <property type="entry name" value="COPROPORPHYRINIGEN III OXIDASE"/>
    <property type="match status" value="1"/>
</dbReference>
<dbReference type="InterPro" id="IPR058240">
    <property type="entry name" value="rSAM_sf"/>
</dbReference>
<dbReference type="CDD" id="cd01335">
    <property type="entry name" value="Radical_SAM"/>
    <property type="match status" value="1"/>
</dbReference>
<dbReference type="InterPro" id="IPR013785">
    <property type="entry name" value="Aldolase_TIM"/>
</dbReference>
<dbReference type="RefSeq" id="WP_324620349.1">
    <property type="nucleotide sequence ID" value="NZ_JAYKOT010000003.1"/>
</dbReference>
<keyword evidence="2" id="KW-0479">Metal-binding</keyword>
<evidence type="ECO:0000256" key="4">
    <source>
        <dbReference type="ARBA" id="ARBA00023014"/>
    </source>
</evidence>
<dbReference type="PROSITE" id="PS51918">
    <property type="entry name" value="RADICAL_SAM"/>
    <property type="match status" value="1"/>
</dbReference>
<accession>A0AAW9MR70</accession>
<evidence type="ECO:0000313" key="6">
    <source>
        <dbReference type="EMBL" id="MEB3430163.1"/>
    </source>
</evidence>
<dbReference type="EMBL" id="JAYKOT010000003">
    <property type="protein sequence ID" value="MEB3430163.1"/>
    <property type="molecule type" value="Genomic_DNA"/>
</dbReference>
<dbReference type="Pfam" id="PF04055">
    <property type="entry name" value="Radical_SAM"/>
    <property type="match status" value="1"/>
</dbReference>
<dbReference type="InterPro" id="IPR006638">
    <property type="entry name" value="Elp3/MiaA/NifB-like_rSAM"/>
</dbReference>
<evidence type="ECO:0000313" key="7">
    <source>
        <dbReference type="Proteomes" id="UP001357733"/>
    </source>
</evidence>
<dbReference type="GO" id="GO:0051539">
    <property type="term" value="F:4 iron, 4 sulfur cluster binding"/>
    <property type="evidence" value="ECO:0007669"/>
    <property type="project" value="TreeGrafter"/>
</dbReference>
<evidence type="ECO:0000259" key="5">
    <source>
        <dbReference type="PROSITE" id="PS51918"/>
    </source>
</evidence>
<dbReference type="Gene3D" id="3.20.20.70">
    <property type="entry name" value="Aldolase class I"/>
    <property type="match status" value="1"/>
</dbReference>
<gene>
    <name evidence="6" type="primary">hemZ</name>
    <name evidence="6" type="ORF">VLK81_09225</name>
</gene>
<dbReference type="SFLD" id="SFLDG01082">
    <property type="entry name" value="B12-binding_domain_containing"/>
    <property type="match status" value="1"/>
</dbReference>
<keyword evidence="6" id="KW-0560">Oxidoreductase</keyword>
<dbReference type="GO" id="GO:0046872">
    <property type="term" value="F:metal ion binding"/>
    <property type="evidence" value="ECO:0007669"/>
    <property type="project" value="UniProtKB-KW"/>
</dbReference>
<name>A0AAW9MR70_9FIRM</name>
<dbReference type="SUPFAM" id="SSF102114">
    <property type="entry name" value="Radical SAM enzymes"/>
    <property type="match status" value="1"/>
</dbReference>
<dbReference type="Proteomes" id="UP001357733">
    <property type="component" value="Unassembled WGS sequence"/>
</dbReference>
<comment type="caution">
    <text evidence="6">The sequence shown here is derived from an EMBL/GenBank/DDBJ whole genome shotgun (WGS) entry which is preliminary data.</text>
</comment>
<feature type="domain" description="Radical SAM core" evidence="5">
    <location>
        <begin position="164"/>
        <end position="399"/>
    </location>
</feature>
<dbReference type="SFLD" id="SFLDF00310">
    <property type="entry name" value="oxygen-independent_coproporphy"/>
    <property type="match status" value="1"/>
</dbReference>
<dbReference type="EC" id="1.3.98.3" evidence="6"/>
<sequence>MNSIYVKLTGHHYEHDVYELIKSFEPEISVNFVEEESDYRCKNFIESILDKGNKKVKTIFYTSKNNFKEYVNYYDEIEGYQKISNFEYKLIKKNLYTALSDAFRKKSEWGTLTGIRPVKLCRQLDKDGFNESEIKNLLVNLFEISEKNSDLLLEIKENQDSYLKNYEEGFSLYINIPFCPSKCLYCSFPTVLSSRYLDRIDDYLALLKEEIIHSKNIFKDKKIKSVYIGGGTPTTLNKDQLKDLIKTIYSVYPRESIMEFTVEAGRPDTIDLEKLSVLHDLKIDRISINPQSMNELTLEKALRRHSPSDVVEKFKLARQIGFNTINMDLIIGLEGDTFDSFKNTLNEIKKLSPDNLTIHNLAFKKGSKIKRTKEDEKRVNEIRKMFNYSLEFTKENGYLPYYLYRQKNMLGSFENIGYSKVFKQCYYNIISMEDKESIIGCGMAAMSKVYFKDEDRIERVSNFRSLEEYMTRFNEVIKKKEELFEI</sequence>
<dbReference type="GO" id="GO:0006779">
    <property type="term" value="P:porphyrin-containing compound biosynthetic process"/>
    <property type="evidence" value="ECO:0007669"/>
    <property type="project" value="TreeGrafter"/>
</dbReference>
<evidence type="ECO:0000256" key="1">
    <source>
        <dbReference type="ARBA" id="ARBA00022691"/>
    </source>
</evidence>
<evidence type="ECO:0000256" key="3">
    <source>
        <dbReference type="ARBA" id="ARBA00023004"/>
    </source>
</evidence>
<proteinExistence type="predicted"/>
<dbReference type="NCBIfam" id="TIGR03994">
    <property type="entry name" value="rSAM_HemZ"/>
    <property type="match status" value="1"/>
</dbReference>
<evidence type="ECO:0000256" key="2">
    <source>
        <dbReference type="ARBA" id="ARBA00022723"/>
    </source>
</evidence>
<protein>
    <submittedName>
        <fullName evidence="6">Coproporphyrinogen dehydrogenase HemZ</fullName>
        <ecNumber evidence="6">1.3.98.3</ecNumber>
    </submittedName>
</protein>
<dbReference type="SFLD" id="SFLDG01065">
    <property type="entry name" value="anaerobic_coproporphyrinogen-I"/>
    <property type="match status" value="1"/>
</dbReference>
<dbReference type="PANTHER" id="PTHR13932:SF1">
    <property type="entry name" value="OXYGEN-INDEPENDENT COPROPORPHYRINOGEN-III OXIDASE-LIKE PROTEIN HEMZ"/>
    <property type="match status" value="1"/>
</dbReference>
<dbReference type="InterPro" id="IPR023995">
    <property type="entry name" value="HemZ"/>
</dbReference>
<keyword evidence="1" id="KW-0949">S-adenosyl-L-methionine</keyword>
<keyword evidence="4" id="KW-0411">Iron-sulfur</keyword>
<dbReference type="InterPro" id="IPR034505">
    <property type="entry name" value="Coproporphyrinogen-III_oxidase"/>
</dbReference>
<dbReference type="SMART" id="SM00729">
    <property type="entry name" value="Elp3"/>
    <property type="match status" value="1"/>
</dbReference>
<dbReference type="AlphaFoldDB" id="A0AAW9MR70"/>
<keyword evidence="7" id="KW-1185">Reference proteome</keyword>
<dbReference type="InterPro" id="IPR007197">
    <property type="entry name" value="rSAM"/>
</dbReference>
<reference evidence="6 7" key="1">
    <citation type="submission" date="2024-01" db="EMBL/GenBank/DDBJ databases">
        <title>Complete genome sequence of Citroniella saccharovorans strain M6.X9, isolated from human fecal sample.</title>
        <authorList>
            <person name="Cheng G."/>
            <person name="Westerholm M."/>
            <person name="Schnurer A."/>
        </authorList>
    </citation>
    <scope>NUCLEOTIDE SEQUENCE [LARGE SCALE GENOMIC DNA]</scope>
    <source>
        <strain evidence="6 7">DSM 29873</strain>
    </source>
</reference>
<organism evidence="6 7">
    <name type="scientific">Citroniella saccharovorans</name>
    <dbReference type="NCBI Taxonomy" id="2053367"/>
    <lineage>
        <taxon>Bacteria</taxon>
        <taxon>Bacillati</taxon>
        <taxon>Bacillota</taxon>
        <taxon>Tissierellia</taxon>
        <taxon>Tissierellales</taxon>
        <taxon>Peptoniphilaceae</taxon>
        <taxon>Citroniella</taxon>
    </lineage>
</organism>
<dbReference type="GO" id="GO:0005737">
    <property type="term" value="C:cytoplasm"/>
    <property type="evidence" value="ECO:0007669"/>
    <property type="project" value="TreeGrafter"/>
</dbReference>